<reference evidence="1" key="1">
    <citation type="journal article" date="2014" name="Int. J. Syst. Evol. Microbiol.">
        <title>Complete genome sequence of Corynebacterium casei LMG S-19264T (=DSM 44701T), isolated from a smear-ripened cheese.</title>
        <authorList>
            <consortium name="US DOE Joint Genome Institute (JGI-PGF)"/>
            <person name="Walter F."/>
            <person name="Albersmeier A."/>
            <person name="Kalinowski J."/>
            <person name="Ruckert C."/>
        </authorList>
    </citation>
    <scope>NUCLEOTIDE SEQUENCE</scope>
    <source>
        <strain evidence="1">JCM 4518</strain>
    </source>
</reference>
<proteinExistence type="predicted"/>
<sequence>MAVEKRFAAQGVGHVGIGVVVVHDACDEELHKIVHVAIFAGEALQRSSDCPDEDGGEVECGLVGDGELVRSHGRAAPLLESVDAVFD</sequence>
<dbReference type="Proteomes" id="UP000644020">
    <property type="component" value="Unassembled WGS sequence"/>
</dbReference>
<dbReference type="AlphaFoldDB" id="A0A918T3K7"/>
<name>A0A918T3K7_9ACTN</name>
<comment type="caution">
    <text evidence="1">The sequence shown here is derived from an EMBL/GenBank/DDBJ whole genome shotgun (WGS) entry which is preliminary data.</text>
</comment>
<protein>
    <submittedName>
        <fullName evidence="1">Uncharacterized protein</fullName>
    </submittedName>
</protein>
<accession>A0A918T3K7</accession>
<keyword evidence="2" id="KW-1185">Reference proteome</keyword>
<reference evidence="1" key="2">
    <citation type="submission" date="2020-09" db="EMBL/GenBank/DDBJ databases">
        <authorList>
            <person name="Sun Q."/>
            <person name="Ohkuma M."/>
        </authorList>
    </citation>
    <scope>NUCLEOTIDE SEQUENCE</scope>
    <source>
        <strain evidence="1">JCM 4518</strain>
    </source>
</reference>
<organism evidence="1 2">
    <name type="scientific">Streptomyces termitum</name>
    <dbReference type="NCBI Taxonomy" id="67368"/>
    <lineage>
        <taxon>Bacteria</taxon>
        <taxon>Bacillati</taxon>
        <taxon>Actinomycetota</taxon>
        <taxon>Actinomycetes</taxon>
        <taxon>Kitasatosporales</taxon>
        <taxon>Streptomycetaceae</taxon>
        <taxon>Streptomyces</taxon>
    </lineage>
</organism>
<dbReference type="EMBL" id="BMUL01000007">
    <property type="protein sequence ID" value="GHA84597.1"/>
    <property type="molecule type" value="Genomic_DNA"/>
</dbReference>
<evidence type="ECO:0000313" key="2">
    <source>
        <dbReference type="Proteomes" id="UP000644020"/>
    </source>
</evidence>
<gene>
    <name evidence="1" type="ORF">GCM10010305_30450</name>
</gene>
<evidence type="ECO:0000313" key="1">
    <source>
        <dbReference type="EMBL" id="GHA84597.1"/>
    </source>
</evidence>